<feature type="coiled-coil region" evidence="4">
    <location>
        <begin position="181"/>
        <end position="289"/>
    </location>
</feature>
<organism evidence="6">
    <name type="scientific">Lutzomyia longipalpis</name>
    <name type="common">Sand fly</name>
    <dbReference type="NCBI Taxonomy" id="7200"/>
    <lineage>
        <taxon>Eukaryota</taxon>
        <taxon>Metazoa</taxon>
        <taxon>Ecdysozoa</taxon>
        <taxon>Arthropoda</taxon>
        <taxon>Hexapoda</taxon>
        <taxon>Insecta</taxon>
        <taxon>Pterygota</taxon>
        <taxon>Neoptera</taxon>
        <taxon>Endopterygota</taxon>
        <taxon>Diptera</taxon>
        <taxon>Nematocera</taxon>
        <taxon>Psychodoidea</taxon>
        <taxon>Psychodidae</taxon>
        <taxon>Lutzomyia</taxon>
        <taxon>Lutzomyia</taxon>
    </lineage>
</organism>
<keyword evidence="4" id="KW-0175">Coiled coil</keyword>
<sequence length="340" mass="37102">MEKEQRKRMCLPFFVFLAPSNSLERDLLSSHIENSLSAGIASVGLLQNSSAPVNIPNSPIGNSISGLFQGASAPVNIPGSSLGNFSPSSNRSNLFSVGDPFSHIGSGSAPKINNSFGPGDGIFFQSHLISPGLGDPLSISPEVKLREDLANNGSLFDNGLSHSNKAFSMSPCLNAVGLTEISRLKDELANKNAQLINYEEQIMQSNKAYEAWKMEIDESNRKFFGQTVLAEHQRDEAMNHVKVLKDKLEILSAQNGSTITNSTLRGMSLHKLKTLQTKLKNELDEVEKVLYLETATKCMTCEENNRSVTLEPCNHYVVCDSCATTVRECPYCQTPVQAKS</sequence>
<evidence type="ECO:0000313" key="6">
    <source>
        <dbReference type="EMBL" id="MBC1176614.1"/>
    </source>
</evidence>
<dbReference type="SUPFAM" id="SSF57850">
    <property type="entry name" value="RING/U-box"/>
    <property type="match status" value="1"/>
</dbReference>
<dbReference type="VEuPathDB" id="VectorBase:LLONM1_011173"/>
<feature type="domain" description="RING-type" evidence="5">
    <location>
        <begin position="298"/>
        <end position="333"/>
    </location>
</feature>
<protein>
    <submittedName>
        <fullName evidence="6">Putative ring finger protein unkempt log isoform 1</fullName>
    </submittedName>
</protein>
<name>A0A7G3AWR1_LUTLO</name>
<evidence type="ECO:0000256" key="3">
    <source>
        <dbReference type="PROSITE-ProRule" id="PRU00175"/>
    </source>
</evidence>
<dbReference type="CDD" id="cd16614">
    <property type="entry name" value="RING-HC_UNK-like"/>
    <property type="match status" value="1"/>
</dbReference>
<proteinExistence type="predicted"/>
<dbReference type="GO" id="GO:0008270">
    <property type="term" value="F:zinc ion binding"/>
    <property type="evidence" value="ECO:0007669"/>
    <property type="project" value="UniProtKB-KW"/>
</dbReference>
<evidence type="ECO:0000256" key="4">
    <source>
        <dbReference type="SAM" id="Coils"/>
    </source>
</evidence>
<dbReference type="InterPro" id="IPR001841">
    <property type="entry name" value="Znf_RING"/>
</dbReference>
<evidence type="ECO:0000259" key="5">
    <source>
        <dbReference type="PROSITE" id="PS50089"/>
    </source>
</evidence>
<reference evidence="6" key="1">
    <citation type="journal article" date="2020" name="BMC">
        <title>Leishmania infection induces a limited differential gene expression in the sand fly midgut.</title>
        <authorList>
            <person name="Coutinho-Abreu I.V."/>
            <person name="Serafim T.D."/>
            <person name="Meneses C."/>
            <person name="Kamhawi S."/>
            <person name="Oliveira F."/>
            <person name="Valenzuela J.G."/>
        </authorList>
    </citation>
    <scope>NUCLEOTIDE SEQUENCE</scope>
    <source>
        <strain evidence="6">Jacobina</strain>
        <tissue evidence="6">Midgut</tissue>
    </source>
</reference>
<dbReference type="AlphaFoldDB" id="A0A7G3AWR1"/>
<accession>A0A7G3AWR1</accession>
<evidence type="ECO:0000256" key="1">
    <source>
        <dbReference type="ARBA" id="ARBA00022771"/>
    </source>
</evidence>
<keyword evidence="1 3" id="KW-0479">Metal-binding</keyword>
<keyword evidence="1 3" id="KW-0863">Zinc-finger</keyword>
<dbReference type="Pfam" id="PF13920">
    <property type="entry name" value="zf-C3HC4_3"/>
    <property type="match status" value="1"/>
</dbReference>
<keyword evidence="2" id="KW-0862">Zinc</keyword>
<dbReference type="EMBL" id="GITU01007911">
    <property type="protein sequence ID" value="MBC1176614.1"/>
    <property type="molecule type" value="Transcribed_RNA"/>
</dbReference>
<dbReference type="InterPro" id="IPR013083">
    <property type="entry name" value="Znf_RING/FYVE/PHD"/>
</dbReference>
<dbReference type="PROSITE" id="PS50089">
    <property type="entry name" value="ZF_RING_2"/>
    <property type="match status" value="1"/>
</dbReference>
<evidence type="ECO:0000256" key="2">
    <source>
        <dbReference type="ARBA" id="ARBA00022833"/>
    </source>
</evidence>
<dbReference type="Gene3D" id="3.30.40.10">
    <property type="entry name" value="Zinc/RING finger domain, C3HC4 (zinc finger)"/>
    <property type="match status" value="1"/>
</dbReference>